<protein>
    <submittedName>
        <fullName evidence="2">Uncharacterized protein</fullName>
    </submittedName>
</protein>
<accession>X0Z8M8</accession>
<feature type="compositionally biased region" description="Gly residues" evidence="1">
    <location>
        <begin position="60"/>
        <end position="69"/>
    </location>
</feature>
<name>X0Z8M8_9ZZZZ</name>
<evidence type="ECO:0000313" key="2">
    <source>
        <dbReference type="EMBL" id="GAG54722.1"/>
    </source>
</evidence>
<dbReference type="EMBL" id="BART01007189">
    <property type="protein sequence ID" value="GAG54722.1"/>
    <property type="molecule type" value="Genomic_DNA"/>
</dbReference>
<comment type="caution">
    <text evidence="2">The sequence shown here is derived from an EMBL/GenBank/DDBJ whole genome shotgun (WGS) entry which is preliminary data.</text>
</comment>
<gene>
    <name evidence="2" type="ORF">S01H4_16392</name>
</gene>
<evidence type="ECO:0000256" key="1">
    <source>
        <dbReference type="SAM" id="MobiDB-lite"/>
    </source>
</evidence>
<feature type="region of interest" description="Disordered" evidence="1">
    <location>
        <begin position="38"/>
        <end position="105"/>
    </location>
</feature>
<proteinExistence type="predicted"/>
<feature type="compositionally biased region" description="Polar residues" evidence="1">
    <location>
        <begin position="44"/>
        <end position="57"/>
    </location>
</feature>
<sequence length="166" mass="17946">EQEAQLAKERMELEERLTKMGIEAQQRQAFLDRWSQEREAELGRTQQQTQWETSRTTAAGIGGGGGGGAAPSYRFPSAPSLYDTGAAYGSTSRGGMAAIEPTGEPTAEFDVGQWFEPGGFLSETPTKGAGGYPIIPESWKGTTDVPKSEVKAGWLYRDGKKFAYIG</sequence>
<feature type="non-terminal residue" evidence="2">
    <location>
        <position position="1"/>
    </location>
</feature>
<dbReference type="AlphaFoldDB" id="X0Z8M8"/>
<organism evidence="2">
    <name type="scientific">marine sediment metagenome</name>
    <dbReference type="NCBI Taxonomy" id="412755"/>
    <lineage>
        <taxon>unclassified sequences</taxon>
        <taxon>metagenomes</taxon>
        <taxon>ecological metagenomes</taxon>
    </lineage>
</organism>
<reference evidence="2" key="1">
    <citation type="journal article" date="2014" name="Front. Microbiol.">
        <title>High frequency of phylogenetically diverse reductive dehalogenase-homologous genes in deep subseafloor sedimentary metagenomes.</title>
        <authorList>
            <person name="Kawai M."/>
            <person name="Futagami T."/>
            <person name="Toyoda A."/>
            <person name="Takaki Y."/>
            <person name="Nishi S."/>
            <person name="Hori S."/>
            <person name="Arai W."/>
            <person name="Tsubouchi T."/>
            <person name="Morono Y."/>
            <person name="Uchiyama I."/>
            <person name="Ito T."/>
            <person name="Fujiyama A."/>
            <person name="Inagaki F."/>
            <person name="Takami H."/>
        </authorList>
    </citation>
    <scope>NUCLEOTIDE SEQUENCE</scope>
    <source>
        <strain evidence="2">Expedition CK06-06</strain>
    </source>
</reference>